<dbReference type="InterPro" id="IPR036291">
    <property type="entry name" value="NAD(P)-bd_dom_sf"/>
</dbReference>
<comment type="subunit">
    <text evidence="2">Monomer.</text>
</comment>
<dbReference type="SUPFAM" id="SSF50129">
    <property type="entry name" value="GroES-like"/>
    <property type="match status" value="1"/>
</dbReference>
<organism evidence="6 7">
    <name type="scientific">Tothia fuscella</name>
    <dbReference type="NCBI Taxonomy" id="1048955"/>
    <lineage>
        <taxon>Eukaryota</taxon>
        <taxon>Fungi</taxon>
        <taxon>Dikarya</taxon>
        <taxon>Ascomycota</taxon>
        <taxon>Pezizomycotina</taxon>
        <taxon>Dothideomycetes</taxon>
        <taxon>Pleosporomycetidae</taxon>
        <taxon>Venturiales</taxon>
        <taxon>Cylindrosympodiaceae</taxon>
        <taxon>Tothia</taxon>
    </lineage>
</organism>
<dbReference type="OrthoDB" id="10257049at2759"/>
<dbReference type="Gene3D" id="3.90.180.10">
    <property type="entry name" value="Medium-chain alcohol dehydrogenases, catalytic domain"/>
    <property type="match status" value="2"/>
</dbReference>
<dbReference type="Pfam" id="PF00107">
    <property type="entry name" value="ADH_zinc_N"/>
    <property type="match status" value="1"/>
</dbReference>
<keyword evidence="3" id="KW-0560">Oxidoreductase</keyword>
<dbReference type="InterPro" id="IPR011032">
    <property type="entry name" value="GroES-like_sf"/>
</dbReference>
<dbReference type="PANTHER" id="PTHR45348:SF2">
    <property type="entry name" value="ZINC-TYPE ALCOHOL DEHYDROGENASE-LIKE PROTEIN C2E1P3.01"/>
    <property type="match status" value="1"/>
</dbReference>
<dbReference type="CDD" id="cd08249">
    <property type="entry name" value="enoyl_reductase_like"/>
    <property type="match status" value="1"/>
</dbReference>
<evidence type="ECO:0000256" key="2">
    <source>
        <dbReference type="ARBA" id="ARBA00011245"/>
    </source>
</evidence>
<dbReference type="Proteomes" id="UP000800235">
    <property type="component" value="Unassembled WGS sequence"/>
</dbReference>
<dbReference type="InterPro" id="IPR020843">
    <property type="entry name" value="ER"/>
</dbReference>
<evidence type="ECO:0000256" key="3">
    <source>
        <dbReference type="ARBA" id="ARBA00023002"/>
    </source>
</evidence>
<reference evidence="6" key="1">
    <citation type="journal article" date="2020" name="Stud. Mycol.">
        <title>101 Dothideomycetes genomes: a test case for predicting lifestyles and emergence of pathogens.</title>
        <authorList>
            <person name="Haridas S."/>
            <person name="Albert R."/>
            <person name="Binder M."/>
            <person name="Bloem J."/>
            <person name="Labutti K."/>
            <person name="Salamov A."/>
            <person name="Andreopoulos B."/>
            <person name="Baker S."/>
            <person name="Barry K."/>
            <person name="Bills G."/>
            <person name="Bluhm B."/>
            <person name="Cannon C."/>
            <person name="Castanera R."/>
            <person name="Culley D."/>
            <person name="Daum C."/>
            <person name="Ezra D."/>
            <person name="Gonzalez J."/>
            <person name="Henrissat B."/>
            <person name="Kuo A."/>
            <person name="Liang C."/>
            <person name="Lipzen A."/>
            <person name="Lutzoni F."/>
            <person name="Magnuson J."/>
            <person name="Mondo S."/>
            <person name="Nolan M."/>
            <person name="Ohm R."/>
            <person name="Pangilinan J."/>
            <person name="Park H.-J."/>
            <person name="Ramirez L."/>
            <person name="Alfaro M."/>
            <person name="Sun H."/>
            <person name="Tritt A."/>
            <person name="Yoshinaga Y."/>
            <person name="Zwiers L.-H."/>
            <person name="Turgeon B."/>
            <person name="Goodwin S."/>
            <person name="Spatafora J."/>
            <person name="Crous P."/>
            <person name="Grigoriev I."/>
        </authorList>
    </citation>
    <scope>NUCLEOTIDE SEQUENCE</scope>
    <source>
        <strain evidence="6">CBS 130266</strain>
    </source>
</reference>
<comment type="caution">
    <text evidence="6">The sequence shown here is derived from an EMBL/GenBank/DDBJ whole genome shotgun (WGS) entry which is preliminary data.</text>
</comment>
<accession>A0A9P4NMR0</accession>
<dbReference type="AlphaFoldDB" id="A0A9P4NMR0"/>
<dbReference type="InterPro" id="IPR013149">
    <property type="entry name" value="ADH-like_C"/>
</dbReference>
<dbReference type="GO" id="GO:0016651">
    <property type="term" value="F:oxidoreductase activity, acting on NAD(P)H"/>
    <property type="evidence" value="ECO:0007669"/>
    <property type="project" value="InterPro"/>
</dbReference>
<dbReference type="Gene3D" id="3.40.50.720">
    <property type="entry name" value="NAD(P)-binding Rossmann-like Domain"/>
    <property type="match status" value="1"/>
</dbReference>
<dbReference type="SUPFAM" id="SSF51735">
    <property type="entry name" value="NAD(P)-binding Rossmann-fold domains"/>
    <property type="match status" value="1"/>
</dbReference>
<evidence type="ECO:0000313" key="7">
    <source>
        <dbReference type="Proteomes" id="UP000800235"/>
    </source>
</evidence>
<dbReference type="Pfam" id="PF08240">
    <property type="entry name" value="ADH_N"/>
    <property type="match status" value="1"/>
</dbReference>
<dbReference type="EMBL" id="MU007058">
    <property type="protein sequence ID" value="KAF2427692.1"/>
    <property type="molecule type" value="Genomic_DNA"/>
</dbReference>
<feature type="domain" description="Enoyl reductase (ER)" evidence="5">
    <location>
        <begin position="21"/>
        <end position="330"/>
    </location>
</feature>
<dbReference type="InterPro" id="IPR047122">
    <property type="entry name" value="Trans-enoyl_RdTase-like"/>
</dbReference>
<protein>
    <submittedName>
        <fullName evidence="6">Zinc-binding oxidoreductase-like protein CipB</fullName>
    </submittedName>
</protein>
<evidence type="ECO:0000256" key="4">
    <source>
        <dbReference type="SAM" id="MobiDB-lite"/>
    </source>
</evidence>
<keyword evidence="7" id="KW-1185">Reference proteome</keyword>
<dbReference type="PANTHER" id="PTHR45348">
    <property type="entry name" value="HYPOTHETICAL OXIDOREDUCTASE (EUROFUNG)"/>
    <property type="match status" value="1"/>
</dbReference>
<evidence type="ECO:0000313" key="6">
    <source>
        <dbReference type="EMBL" id="KAF2427692.1"/>
    </source>
</evidence>
<feature type="region of interest" description="Disordered" evidence="4">
    <location>
        <begin position="1"/>
        <end position="37"/>
    </location>
</feature>
<evidence type="ECO:0000259" key="5">
    <source>
        <dbReference type="SMART" id="SM00829"/>
    </source>
</evidence>
<sequence>MTTPSGSSKSEHLAATVPGEGSPLEITRRTTPKPGPGELLIEVKAVALNPVDHFQRDTGLYLSEYPAVLGFDAAGIVLSAGPSVGANAPKPGTRIATFTSAWFEQGNPDYGALQKRVIVPAEHVVPLPDNMSFLEGATLPVQVATDKKGMLVWGGASSIGVGAVQISKLLGFTVYTTASPKHHDYLKGIGASRTFDYKEEGVEAKIIAAAKEDGLAIDIAYDAVGQLQSVLDVLKETRGGVEGRVASAPALTDKSPKAAGISVKFVLPPVDKTERLELFQFIFGKWLKEKLETKEYVPGPSIRIIAGGLEGAQEALDILKGGVSGQKLVLEL</sequence>
<comment type="similarity">
    <text evidence="1">Belongs to the zinc-containing alcohol dehydrogenase family.</text>
</comment>
<gene>
    <name evidence="6" type="ORF">EJ08DRAFT_735921</name>
</gene>
<dbReference type="SMART" id="SM00829">
    <property type="entry name" value="PKS_ER"/>
    <property type="match status" value="1"/>
</dbReference>
<evidence type="ECO:0000256" key="1">
    <source>
        <dbReference type="ARBA" id="ARBA00008072"/>
    </source>
</evidence>
<name>A0A9P4NMR0_9PEZI</name>
<dbReference type="InterPro" id="IPR013154">
    <property type="entry name" value="ADH-like_N"/>
</dbReference>
<proteinExistence type="inferred from homology"/>